<dbReference type="EMBL" id="CAFZ01001870">
    <property type="protein sequence ID" value="CCA77772.1"/>
    <property type="molecule type" value="Genomic_DNA"/>
</dbReference>
<reference evidence="2 3" key="1">
    <citation type="journal article" date="2011" name="PLoS Pathog.">
        <title>Endophytic Life Strategies Decoded by Genome and Transcriptome Analyses of the Mutualistic Root Symbiont Piriformospora indica.</title>
        <authorList>
            <person name="Zuccaro A."/>
            <person name="Lahrmann U."/>
            <person name="Guldener U."/>
            <person name="Langen G."/>
            <person name="Pfiffi S."/>
            <person name="Biedenkopf D."/>
            <person name="Wong P."/>
            <person name="Samans B."/>
            <person name="Grimm C."/>
            <person name="Basiewicz M."/>
            <person name="Murat C."/>
            <person name="Martin F."/>
            <person name="Kogel K.H."/>
        </authorList>
    </citation>
    <scope>NUCLEOTIDE SEQUENCE [LARGE SCALE GENOMIC DNA]</scope>
    <source>
        <strain evidence="2 3">DSM 11827</strain>
    </source>
</reference>
<accession>G4U2G3</accession>
<feature type="region of interest" description="Disordered" evidence="1">
    <location>
        <begin position="373"/>
        <end position="398"/>
    </location>
</feature>
<dbReference type="InterPro" id="IPR041078">
    <property type="entry name" value="Plavaka"/>
</dbReference>
<dbReference type="Pfam" id="PF18759">
    <property type="entry name" value="Plavaka"/>
    <property type="match status" value="1"/>
</dbReference>
<gene>
    <name evidence="2" type="ORF">PIIN_09971</name>
</gene>
<comment type="caution">
    <text evidence="2">The sequence shown here is derived from an EMBL/GenBank/DDBJ whole genome shotgun (WGS) entry which is preliminary data.</text>
</comment>
<dbReference type="HOGENOM" id="CLU_593274_0_0_1"/>
<dbReference type="Proteomes" id="UP000007148">
    <property type="component" value="Unassembled WGS sequence"/>
</dbReference>
<sequence length="461" mass="52322">MVNVSRDISNHNGTHAGNTLIALHPTIVVPDGEEKNPDWPGFVHSAYHISEGYILDTLRHAMKHGRYFKTLTRGVNSVGGSCPRCGVQHEDLHDLSQCWEPRSHEQSQSVYARATALCRQGSNEDAMQLLKDYGLYMVKNAYWMLPRCNIHDALSVDVLHTIWLGVWGKRLWPRLHGLLSAHARSLLATRVEDAPSYPDLIRITAIDKIDFGDGKKYFSILQQILPLVADLVTASEHGILRAIRLLAEISLIAQLRSQTEKRLAYGEKCLQEFHKTLQRLVDRRILKTEELNYPKMHQISHLFEDLRRKGPGIYLHTILGENFHQGMKRAYAASNFKDVIPQLLRYAHRMQLFSRISFHNKVHQELLNYQDPGDDAGLDDIDSDEATAGVPPTSEDNAMRVYSDEELNLTGAERTNKKHGLLMESAWIQLNFLDATSSNLPNVDPTLQDTDQPDTLPVCFK</sequence>
<dbReference type="AlphaFoldDB" id="G4U2G3"/>
<name>G4U2G3_SERID</name>
<proteinExistence type="predicted"/>
<keyword evidence="3" id="KW-1185">Reference proteome</keyword>
<dbReference type="InParanoid" id="G4U2G3"/>
<dbReference type="eggNOG" id="ENOG502SIW4">
    <property type="taxonomic scope" value="Eukaryota"/>
</dbReference>
<feature type="compositionally biased region" description="Acidic residues" evidence="1">
    <location>
        <begin position="373"/>
        <end position="385"/>
    </location>
</feature>
<protein>
    <submittedName>
        <fullName evidence="2">Uncharacterized protein</fullName>
    </submittedName>
</protein>
<evidence type="ECO:0000313" key="3">
    <source>
        <dbReference type="Proteomes" id="UP000007148"/>
    </source>
</evidence>
<evidence type="ECO:0000256" key="1">
    <source>
        <dbReference type="SAM" id="MobiDB-lite"/>
    </source>
</evidence>
<organism evidence="2 3">
    <name type="scientific">Serendipita indica (strain DSM 11827)</name>
    <name type="common">Root endophyte fungus</name>
    <name type="synonym">Piriformospora indica</name>
    <dbReference type="NCBI Taxonomy" id="1109443"/>
    <lineage>
        <taxon>Eukaryota</taxon>
        <taxon>Fungi</taxon>
        <taxon>Dikarya</taxon>
        <taxon>Basidiomycota</taxon>
        <taxon>Agaricomycotina</taxon>
        <taxon>Agaricomycetes</taxon>
        <taxon>Sebacinales</taxon>
        <taxon>Serendipitaceae</taxon>
        <taxon>Serendipita</taxon>
    </lineage>
</organism>
<dbReference type="OrthoDB" id="3135239at2759"/>
<evidence type="ECO:0000313" key="2">
    <source>
        <dbReference type="EMBL" id="CCA77772.1"/>
    </source>
</evidence>